<evidence type="ECO:0000256" key="3">
    <source>
        <dbReference type="ARBA" id="ARBA00022525"/>
    </source>
</evidence>
<sequence length="796" mass="86221">MRKLTGGLAALVLGGGLVASTGGAALAAPDTGVPPLGQATAAPVVEDLPNPLEDKRRALRETAVTGVLDGELEPQEIGGRTVVKVGEEAAAAAPGATARGRAGSVTPEDQYVELERESTDPVFVLLVEFGDQRSPDFPDVDSDPNKPGPQRFDGPLHNQIPEPDRSVDNSTVWQEDFSSDYYQDLYFGEGDGVESLKTYYETQSSGRYSVDGQVSDWVKVPFNEARYGRNPTPNDIVGRNVWNLVQDGANAWVADQEAQGVSDEEIADRLAQYDQLDRYDFDNDGDFAEPDGYIDRFQIVHAGGDEADGDPIYGEDAIWSHRWYAFGTNIGRTGPAENMAGGTEIGDTGIWVGDYTMQAENGGLSTVAHEYGHDLGLPDDYDTAGGSNGIEWWSLMAQSRLSGEGEPIGTRAGDLGAWEKLQLGWLDYETVVAGQKRRLVLGPQEYNTADAQGVVVVLPDKQVTTPLGEPASGDRQWWSGKADNLSSTLTTDVDLTGASTATLAMQARWDIEAGYDYLYAEASTDGGDTWTTLAGTVGGTPFDDESGAPGLSGNQPTYTDVEIPLDAYAGDEVQLRFLYRTDGGVSELGFFADDITVTADGETVLADGAEDPAASPFVADGFSSVGSELSTAYDNYYVAGQRSYVSYDQYLETGPYNFGFPDRPDFVEHFPYQEGLLVTYWDTSQADNNVSRHPGEGRNLVVDAHPRPMYNLEGQAWRSRIQVYDAPFSTQKADSFTLHINGKPSYVRGQQAARVFDDTKKYFYEEFPANGVKLPGAGVKMRVLTDDGTSMRVRIS</sequence>
<dbReference type="PANTHER" id="PTHR13062:SF12">
    <property type="entry name" value="ALPHA-2-MACROGLOBULIN DOMAIN-CONTAINING PROTEIN"/>
    <property type="match status" value="1"/>
</dbReference>
<comment type="subcellular location">
    <subcellularLocation>
        <location evidence="2">Secreted</location>
    </subcellularLocation>
</comment>
<keyword evidence="5" id="KW-0479">Metal-binding</keyword>
<dbReference type="EMBL" id="JBBIAA010000020">
    <property type="protein sequence ID" value="MEJ5946342.1"/>
    <property type="molecule type" value="Genomic_DNA"/>
</dbReference>
<dbReference type="SUPFAM" id="SSF55486">
    <property type="entry name" value="Metalloproteases ('zincins'), catalytic domain"/>
    <property type="match status" value="1"/>
</dbReference>
<dbReference type="InterPro" id="IPR008757">
    <property type="entry name" value="Peptidase_M6-like_domain"/>
</dbReference>
<evidence type="ECO:0000256" key="1">
    <source>
        <dbReference type="ARBA" id="ARBA00001947"/>
    </source>
</evidence>
<evidence type="ECO:0000256" key="9">
    <source>
        <dbReference type="ARBA" id="ARBA00023049"/>
    </source>
</evidence>
<keyword evidence="9" id="KW-0482">Metalloprotease</keyword>
<feature type="chain" id="PRO_5046945896" evidence="11">
    <location>
        <begin position="28"/>
        <end position="796"/>
    </location>
</feature>
<evidence type="ECO:0000259" key="12">
    <source>
        <dbReference type="Pfam" id="PF05547"/>
    </source>
</evidence>
<keyword evidence="6 11" id="KW-0732">Signal</keyword>
<organism evidence="14 15">
    <name type="scientific">Pseudokineococcus basanitobsidens</name>
    <dbReference type="NCBI Taxonomy" id="1926649"/>
    <lineage>
        <taxon>Bacteria</taxon>
        <taxon>Bacillati</taxon>
        <taxon>Actinomycetota</taxon>
        <taxon>Actinomycetes</taxon>
        <taxon>Kineosporiales</taxon>
        <taxon>Kineosporiaceae</taxon>
        <taxon>Pseudokineococcus</taxon>
    </lineage>
</organism>
<accession>A0ABU8RML4</accession>
<comment type="caution">
    <text evidence="14">The sequence shown here is derived from an EMBL/GenBank/DDBJ whole genome shotgun (WGS) entry which is preliminary data.</text>
</comment>
<dbReference type="Gene3D" id="2.60.120.260">
    <property type="entry name" value="Galactose-binding domain-like"/>
    <property type="match status" value="1"/>
</dbReference>
<keyword evidence="8" id="KW-0862">Zinc</keyword>
<evidence type="ECO:0000256" key="5">
    <source>
        <dbReference type="ARBA" id="ARBA00022723"/>
    </source>
</evidence>
<dbReference type="RefSeq" id="WP_339575725.1">
    <property type="nucleotide sequence ID" value="NZ_JBBIAA010000020.1"/>
</dbReference>
<proteinExistence type="predicted"/>
<evidence type="ECO:0000256" key="7">
    <source>
        <dbReference type="ARBA" id="ARBA00022801"/>
    </source>
</evidence>
<evidence type="ECO:0000259" key="13">
    <source>
        <dbReference type="Pfam" id="PF20774"/>
    </source>
</evidence>
<keyword evidence="3" id="KW-0964">Secreted</keyword>
<dbReference type="Pfam" id="PF05547">
    <property type="entry name" value="Peptidase_M6"/>
    <property type="match status" value="1"/>
</dbReference>
<protein>
    <submittedName>
        <fullName evidence="14">Immune inhibitor A domain-containing protein</fullName>
    </submittedName>
</protein>
<evidence type="ECO:0000256" key="8">
    <source>
        <dbReference type="ARBA" id="ARBA00022833"/>
    </source>
</evidence>
<evidence type="ECO:0000313" key="14">
    <source>
        <dbReference type="EMBL" id="MEJ5946342.1"/>
    </source>
</evidence>
<evidence type="ECO:0000256" key="6">
    <source>
        <dbReference type="ARBA" id="ARBA00022729"/>
    </source>
</evidence>
<gene>
    <name evidence="14" type="ORF">WDZ17_13675</name>
</gene>
<feature type="domain" description="Immune inhibitor A-like metallopeptidase VEG" evidence="13">
    <location>
        <begin position="633"/>
        <end position="786"/>
    </location>
</feature>
<keyword evidence="4" id="KW-0645">Protease</keyword>
<dbReference type="Pfam" id="PF20774">
    <property type="entry name" value="InhA-like_VEG"/>
    <property type="match status" value="1"/>
</dbReference>
<reference evidence="14 15" key="1">
    <citation type="journal article" date="2017" name="Int. J. Syst. Evol. Microbiol.">
        <title>Pseudokineococcus basanitobsidens sp. nov., isolated from volcanic rock.</title>
        <authorList>
            <person name="Lee D.W."/>
            <person name="Park M.Y."/>
            <person name="Kim J.J."/>
            <person name="Kim B.S."/>
        </authorList>
    </citation>
    <scope>NUCLEOTIDE SEQUENCE [LARGE SCALE GENOMIC DNA]</scope>
    <source>
        <strain evidence="14 15">DSM 103726</strain>
    </source>
</reference>
<evidence type="ECO:0000313" key="15">
    <source>
        <dbReference type="Proteomes" id="UP001387100"/>
    </source>
</evidence>
<evidence type="ECO:0000256" key="4">
    <source>
        <dbReference type="ARBA" id="ARBA00022670"/>
    </source>
</evidence>
<name>A0ABU8RML4_9ACTN</name>
<keyword evidence="15" id="KW-1185">Reference proteome</keyword>
<dbReference type="PANTHER" id="PTHR13062">
    <property type="entry name" value="COLLAGENASE"/>
    <property type="match status" value="1"/>
</dbReference>
<dbReference type="InterPro" id="IPR048665">
    <property type="entry name" value="InhA-like_VEG"/>
</dbReference>
<feature type="region of interest" description="Disordered" evidence="10">
    <location>
        <begin position="133"/>
        <end position="167"/>
    </location>
</feature>
<dbReference type="Pfam" id="PF20773">
    <property type="entry name" value="InhA-like_MAM"/>
    <property type="match status" value="1"/>
</dbReference>
<feature type="signal peptide" evidence="11">
    <location>
        <begin position="1"/>
        <end position="27"/>
    </location>
</feature>
<evidence type="ECO:0000256" key="11">
    <source>
        <dbReference type="SAM" id="SignalP"/>
    </source>
</evidence>
<feature type="domain" description="Peptidase M6-like" evidence="12">
    <location>
        <begin position="110"/>
        <end position="424"/>
    </location>
</feature>
<evidence type="ECO:0000256" key="10">
    <source>
        <dbReference type="SAM" id="MobiDB-lite"/>
    </source>
</evidence>
<evidence type="ECO:0000256" key="2">
    <source>
        <dbReference type="ARBA" id="ARBA00004613"/>
    </source>
</evidence>
<dbReference type="NCBIfam" id="TIGR03296">
    <property type="entry name" value="M6dom_TIGR03296"/>
    <property type="match status" value="1"/>
</dbReference>
<dbReference type="Proteomes" id="UP001387100">
    <property type="component" value="Unassembled WGS sequence"/>
</dbReference>
<comment type="cofactor">
    <cofactor evidence="1">
        <name>Zn(2+)</name>
        <dbReference type="ChEBI" id="CHEBI:29105"/>
    </cofactor>
</comment>
<keyword evidence="7" id="KW-0378">Hydrolase</keyword>